<protein>
    <submittedName>
        <fullName evidence="1">Uncharacterized protein</fullName>
    </submittedName>
</protein>
<comment type="caution">
    <text evidence="1">The sequence shown here is derived from an EMBL/GenBank/DDBJ whole genome shotgun (WGS) entry which is preliminary data.</text>
</comment>
<evidence type="ECO:0000313" key="2">
    <source>
        <dbReference type="Proteomes" id="UP001476798"/>
    </source>
</evidence>
<dbReference type="EMBL" id="JAHRIO010010322">
    <property type="protein sequence ID" value="MEQ2161142.1"/>
    <property type="molecule type" value="Genomic_DNA"/>
</dbReference>
<dbReference type="Proteomes" id="UP001476798">
    <property type="component" value="Unassembled WGS sequence"/>
</dbReference>
<keyword evidence="2" id="KW-1185">Reference proteome</keyword>
<sequence length="88" mass="10077">MQKRLEDLETWKGEIHLPEGAENLVVLSKASLLVEQLDELEQITREQMSLLEVPEESSVPTGFASSVLQQIHDTIAMLRQMLYEVQRV</sequence>
<organism evidence="1 2">
    <name type="scientific">Goodea atripinnis</name>
    <dbReference type="NCBI Taxonomy" id="208336"/>
    <lineage>
        <taxon>Eukaryota</taxon>
        <taxon>Metazoa</taxon>
        <taxon>Chordata</taxon>
        <taxon>Craniata</taxon>
        <taxon>Vertebrata</taxon>
        <taxon>Euteleostomi</taxon>
        <taxon>Actinopterygii</taxon>
        <taxon>Neopterygii</taxon>
        <taxon>Teleostei</taxon>
        <taxon>Neoteleostei</taxon>
        <taxon>Acanthomorphata</taxon>
        <taxon>Ovalentaria</taxon>
        <taxon>Atherinomorphae</taxon>
        <taxon>Cyprinodontiformes</taxon>
        <taxon>Goodeidae</taxon>
        <taxon>Goodea</taxon>
    </lineage>
</organism>
<proteinExistence type="predicted"/>
<accession>A0ABV0MSU9</accession>
<reference evidence="1 2" key="1">
    <citation type="submission" date="2021-06" db="EMBL/GenBank/DDBJ databases">
        <authorList>
            <person name="Palmer J.M."/>
        </authorList>
    </citation>
    <scope>NUCLEOTIDE SEQUENCE [LARGE SCALE GENOMIC DNA]</scope>
    <source>
        <strain evidence="1 2">GA_2019</strain>
        <tissue evidence="1">Muscle</tissue>
    </source>
</reference>
<gene>
    <name evidence="1" type="ORF">GOODEAATRI_006717</name>
</gene>
<name>A0ABV0MSU9_9TELE</name>
<evidence type="ECO:0000313" key="1">
    <source>
        <dbReference type="EMBL" id="MEQ2161142.1"/>
    </source>
</evidence>